<comment type="similarity">
    <text evidence="1">Belongs to the glycosyltransferase 90 family.</text>
</comment>
<dbReference type="AlphaFoldDB" id="A0A9N8HAW3"/>
<evidence type="ECO:0000256" key="1">
    <source>
        <dbReference type="ARBA" id="ARBA00010118"/>
    </source>
</evidence>
<dbReference type="OrthoDB" id="48801at2759"/>
<dbReference type="InterPro" id="IPR006598">
    <property type="entry name" value="CAP10"/>
</dbReference>
<keyword evidence="3" id="KW-0472">Membrane</keyword>
<dbReference type="PANTHER" id="PTHR12203:SF35">
    <property type="entry name" value="PROTEIN O-GLUCOSYLTRANSFERASE 1"/>
    <property type="match status" value="1"/>
</dbReference>
<name>A0A9N8HAW3_9STRA</name>
<organism evidence="5 6">
    <name type="scientific">Seminavis robusta</name>
    <dbReference type="NCBI Taxonomy" id="568900"/>
    <lineage>
        <taxon>Eukaryota</taxon>
        <taxon>Sar</taxon>
        <taxon>Stramenopiles</taxon>
        <taxon>Ochrophyta</taxon>
        <taxon>Bacillariophyta</taxon>
        <taxon>Bacillariophyceae</taxon>
        <taxon>Bacillariophycidae</taxon>
        <taxon>Naviculales</taxon>
        <taxon>Naviculaceae</taxon>
        <taxon>Seminavis</taxon>
    </lineage>
</organism>
<protein>
    <submittedName>
        <fullName evidence="5">KDEL motif-containing protein 1</fullName>
    </submittedName>
</protein>
<keyword evidence="3" id="KW-0812">Transmembrane</keyword>
<dbReference type="SMART" id="SM00672">
    <property type="entry name" value="CAP10"/>
    <property type="match status" value="1"/>
</dbReference>
<evidence type="ECO:0000313" key="6">
    <source>
        <dbReference type="Proteomes" id="UP001153069"/>
    </source>
</evidence>
<comment type="caution">
    <text evidence="5">The sequence shown here is derived from an EMBL/GenBank/DDBJ whole genome shotgun (WGS) entry which is preliminary data.</text>
</comment>
<dbReference type="GO" id="GO:0016740">
    <property type="term" value="F:transferase activity"/>
    <property type="evidence" value="ECO:0007669"/>
    <property type="project" value="UniProtKB-KW"/>
</dbReference>
<proteinExistence type="inferred from homology"/>
<gene>
    <name evidence="5" type="ORF">SEMRO_239_G096040.1</name>
</gene>
<evidence type="ECO:0000256" key="3">
    <source>
        <dbReference type="SAM" id="Phobius"/>
    </source>
</evidence>
<sequence length="503" mass="58373">MVTISSRSRRLIRYRDSTNLLLDISPTTRNWILGCFLLSYVVYLIHVGIGYLPEWVDHDMIYLFQAYSRDDWNQFQLDYKQRFGRDTPASLESWHRYAKYQQCSETEFYDSLDRDMETFRRQINATGGNLLDYSQVVPSGLAQTNNYMAFQLQQHQLTVIMSRNIHNNQQQQDEIEQNFRWLLRPLVGHSPPISAIFFFDLHDHPTEKSTQDSMPIFTVCRMSYFTDDQPVPSEQQLEALLSDAAVDGTNNGVFLRHSSNAKLPSSKTLANRIVDHAFHPDFPDSYNTRALMMPFHFALEGNDIEPGPAFSKRKDAIVWRGSTTGYDWGASPRFQLVQQYGGTQPYQASSESTTTIDFAFTNVCQNSSTDTLPPETRFAARMGDEETQQNKYIMDVDGNAFTSRFPRLLKSGSVIFKSTRFREWYSERLKPYVDYIPVNYNLTDLLEKIAWVEAHPKAAEQIMQHGRFTSEKYLSKTEMKCYVYRLMLEYHTLFQPQQSASSS</sequence>
<dbReference type="InterPro" id="IPR051091">
    <property type="entry name" value="O-Glucosyltr/Glycosyltrsf_90"/>
</dbReference>
<evidence type="ECO:0000256" key="2">
    <source>
        <dbReference type="ARBA" id="ARBA00022679"/>
    </source>
</evidence>
<dbReference type="PANTHER" id="PTHR12203">
    <property type="entry name" value="KDEL LYS-ASP-GLU-LEU CONTAINING - RELATED"/>
    <property type="match status" value="1"/>
</dbReference>
<dbReference type="Proteomes" id="UP001153069">
    <property type="component" value="Unassembled WGS sequence"/>
</dbReference>
<evidence type="ECO:0000259" key="4">
    <source>
        <dbReference type="SMART" id="SM00672"/>
    </source>
</evidence>
<reference evidence="5" key="1">
    <citation type="submission" date="2020-06" db="EMBL/GenBank/DDBJ databases">
        <authorList>
            <consortium name="Plant Systems Biology data submission"/>
        </authorList>
    </citation>
    <scope>NUCLEOTIDE SEQUENCE</scope>
    <source>
        <strain evidence="5">D6</strain>
    </source>
</reference>
<feature type="transmembrane region" description="Helical" evidence="3">
    <location>
        <begin position="31"/>
        <end position="52"/>
    </location>
</feature>
<dbReference type="Pfam" id="PF05686">
    <property type="entry name" value="Glyco_transf_90"/>
    <property type="match status" value="1"/>
</dbReference>
<feature type="domain" description="Glycosyl transferase CAP10" evidence="4">
    <location>
        <begin position="262"/>
        <end position="497"/>
    </location>
</feature>
<dbReference type="EMBL" id="CAICTM010000238">
    <property type="protein sequence ID" value="CAB9505690.1"/>
    <property type="molecule type" value="Genomic_DNA"/>
</dbReference>
<keyword evidence="2" id="KW-0808">Transferase</keyword>
<keyword evidence="6" id="KW-1185">Reference proteome</keyword>
<accession>A0A9N8HAW3</accession>
<evidence type="ECO:0000313" key="5">
    <source>
        <dbReference type="EMBL" id="CAB9505690.1"/>
    </source>
</evidence>
<keyword evidence="3" id="KW-1133">Transmembrane helix</keyword>